<evidence type="ECO:0000259" key="4">
    <source>
        <dbReference type="Pfam" id="PF00534"/>
    </source>
</evidence>
<dbReference type="GO" id="GO:0016757">
    <property type="term" value="F:glycosyltransferase activity"/>
    <property type="evidence" value="ECO:0007669"/>
    <property type="project" value="UniProtKB-KW"/>
</dbReference>
<dbReference type="KEGG" id="raq:Rahaq2_3682"/>
<evidence type="ECO:0000256" key="1">
    <source>
        <dbReference type="ARBA" id="ARBA00009481"/>
    </source>
</evidence>
<dbReference type="EMBL" id="CP003244">
    <property type="protein sequence ID" value="AEX53470.1"/>
    <property type="molecule type" value="Genomic_DNA"/>
</dbReference>
<dbReference type="Gene3D" id="3.40.50.2000">
    <property type="entry name" value="Glycogen Phosphorylase B"/>
    <property type="match status" value="2"/>
</dbReference>
<dbReference type="PATRIC" id="fig|745277.3.peg.3531"/>
<gene>
    <name evidence="5" type="ordered locus">Rahaq2_3682</name>
</gene>
<dbReference type="Pfam" id="PF00534">
    <property type="entry name" value="Glycos_transf_1"/>
    <property type="match status" value="1"/>
</dbReference>
<dbReference type="PANTHER" id="PTHR12526">
    <property type="entry name" value="GLYCOSYLTRANSFERASE"/>
    <property type="match status" value="1"/>
</dbReference>
<protein>
    <submittedName>
        <fullName evidence="5">Glycosyltransferase</fullName>
    </submittedName>
</protein>
<organism evidence="5 6">
    <name type="scientific">Rahnella aquatilis (strain ATCC 33071 / DSM 4594 / JCM 1683 / NBRC 105701 / NCIMB 13365 / CIP 78.65)</name>
    <dbReference type="NCBI Taxonomy" id="745277"/>
    <lineage>
        <taxon>Bacteria</taxon>
        <taxon>Pseudomonadati</taxon>
        <taxon>Pseudomonadota</taxon>
        <taxon>Gammaproteobacteria</taxon>
        <taxon>Enterobacterales</taxon>
        <taxon>Yersiniaceae</taxon>
        <taxon>Rahnella</taxon>
    </lineage>
</organism>
<keyword evidence="2" id="KW-0328">Glycosyltransferase</keyword>
<dbReference type="Proteomes" id="UP000009010">
    <property type="component" value="Chromosome"/>
</dbReference>
<dbReference type="PANTHER" id="PTHR12526:SF640">
    <property type="entry name" value="COLANIC ACID BIOSYNTHESIS GLYCOSYLTRANSFERASE WCAL-RELATED"/>
    <property type="match status" value="1"/>
</dbReference>
<dbReference type="OrthoDB" id="4611853at2"/>
<reference evidence="6" key="2">
    <citation type="submission" date="2012-01" db="EMBL/GenBank/DDBJ databases">
        <title>Complete sequence of chromosome of Rahnella aquatilis CIP 78.65.</title>
        <authorList>
            <person name="Lucas S."/>
            <person name="Han J."/>
            <person name="Lapidus A."/>
            <person name="Cheng J.-F."/>
            <person name="Goodwin L."/>
            <person name="Pitluck S."/>
            <person name="Peters L."/>
            <person name="Ovchinnikova G."/>
            <person name="Held B."/>
            <person name="Detter J.C."/>
            <person name="Han C."/>
            <person name="Tapia R."/>
            <person name="Land M."/>
            <person name="Hauser L."/>
            <person name="Kyrpides N."/>
            <person name="Ivanova N."/>
            <person name="Pagani I."/>
            <person name="Sobecky P."/>
            <person name="Martinez R."/>
            <person name="Woyke T."/>
        </authorList>
    </citation>
    <scope>NUCLEOTIDE SEQUENCE [LARGE SCALE GENOMIC DNA]</scope>
    <source>
        <strain evidence="6">ATCC 33071 / DSM 4594 / JCM 1683 / NBRC 105701 / NCIMB 13365 / CIP 78.65</strain>
    </source>
</reference>
<sequence length="412" mass="45942">MKVLFFVYKFPVLSETFILNQIAYFINQGCDVRIASVFPGDSGIEHKVIKEFDLLDKTQYLLKSEPHGKFSRVFGRIKSLAPAVFNYSAVKSINVKKYGYYAKTLLLPQILSRNEKKIESDVIISHFGTTAALANQLRNLGFLRGKLAAVFHGNDISQARILNLFHDDYLKLFNSADFIFPVSQLWANKIKSMSGHDNNIHVIRMGIAVNRFPFKPRPNLNHPIKLLSIARLTEKKGISVAINACLLLKQQNVDFDYTIIGDGPLRKELESQVASLGLSDKIAFLGAQTQETVSEYLNNSDVFLLPSVTAADGDMEGIPVALMEAMAIGIPVISTFHSGIPELIEDRVSGFLVNENDAASIAGVVCEIIDNPGLLPDICRNAKQKIDNEFDQDKSYSRMLNILLDQPLHINR</sequence>
<name>H2IPG2_RAHAC</name>
<feature type="domain" description="Glycosyl transferase family 1" evidence="4">
    <location>
        <begin position="222"/>
        <end position="384"/>
    </location>
</feature>
<dbReference type="eggNOG" id="COG0438">
    <property type="taxonomic scope" value="Bacteria"/>
</dbReference>
<dbReference type="SUPFAM" id="SSF53756">
    <property type="entry name" value="UDP-Glycosyltransferase/glycogen phosphorylase"/>
    <property type="match status" value="1"/>
</dbReference>
<accession>H2IPG2</accession>
<evidence type="ECO:0000256" key="2">
    <source>
        <dbReference type="ARBA" id="ARBA00022676"/>
    </source>
</evidence>
<evidence type="ECO:0000313" key="5">
    <source>
        <dbReference type="EMBL" id="AEX53470.1"/>
    </source>
</evidence>
<proteinExistence type="inferred from homology"/>
<comment type="similarity">
    <text evidence="1">Belongs to the glycosyltransferase group 1 family. Glycosyltransferase 4 subfamily.</text>
</comment>
<dbReference type="InterPro" id="IPR001296">
    <property type="entry name" value="Glyco_trans_1"/>
</dbReference>
<evidence type="ECO:0000313" key="6">
    <source>
        <dbReference type="Proteomes" id="UP000009010"/>
    </source>
</evidence>
<dbReference type="HOGENOM" id="CLU_009583_14_3_6"/>
<reference evidence="5 6" key="1">
    <citation type="journal article" date="2012" name="J. Bacteriol.">
        <title>Complete Genome Sequence of Rahnella aquatilis CIP 78.65.</title>
        <authorList>
            <person name="Martinez R.J."/>
            <person name="Bruce D."/>
            <person name="Detter C."/>
            <person name="Goodwin L.A."/>
            <person name="Han J."/>
            <person name="Han C.S."/>
            <person name="Held B."/>
            <person name="Land M.L."/>
            <person name="Mikhailova N."/>
            <person name="Nolan M."/>
            <person name="Pennacchio L."/>
            <person name="Pitluck S."/>
            <person name="Tapia R."/>
            <person name="Woyke T."/>
            <person name="Sobecky P.A."/>
        </authorList>
    </citation>
    <scope>NUCLEOTIDE SEQUENCE [LARGE SCALE GENOMIC DNA]</scope>
    <source>
        <strain evidence="6">ATCC 33071 / DSM 4594 / JCM 1683 / NBRC 105701 / NCIMB 13365 / CIP 78.65</strain>
    </source>
</reference>
<keyword evidence="3 5" id="KW-0808">Transferase</keyword>
<dbReference type="RefSeq" id="WP_015698544.1">
    <property type="nucleotide sequence ID" value="NC_016818.1"/>
</dbReference>
<keyword evidence="6" id="KW-1185">Reference proteome</keyword>
<dbReference type="GO" id="GO:1901135">
    <property type="term" value="P:carbohydrate derivative metabolic process"/>
    <property type="evidence" value="ECO:0007669"/>
    <property type="project" value="UniProtKB-ARBA"/>
</dbReference>
<evidence type="ECO:0000256" key="3">
    <source>
        <dbReference type="ARBA" id="ARBA00022679"/>
    </source>
</evidence>
<dbReference type="AlphaFoldDB" id="H2IPG2"/>
<dbReference type="STRING" id="745277.Rahaq2_3682"/>